<protein>
    <submittedName>
        <fullName evidence="5">Glycosyl hydrolase family 5</fullName>
    </submittedName>
</protein>
<proteinExistence type="inferred from homology"/>
<evidence type="ECO:0000256" key="2">
    <source>
        <dbReference type="ARBA" id="ARBA00023295"/>
    </source>
</evidence>
<dbReference type="InterPro" id="IPR006311">
    <property type="entry name" value="TAT_signal"/>
</dbReference>
<accession>A0A916ZSC3</accession>
<evidence type="ECO:0000313" key="6">
    <source>
        <dbReference type="Proteomes" id="UP000644699"/>
    </source>
</evidence>
<dbReference type="RefSeq" id="WP_188910243.1">
    <property type="nucleotide sequence ID" value="NZ_BMIQ01000005.1"/>
</dbReference>
<keyword evidence="1 3" id="KW-0378">Hydrolase</keyword>
<dbReference type="AlphaFoldDB" id="A0A916ZSC3"/>
<dbReference type="EMBL" id="BMIQ01000005">
    <property type="protein sequence ID" value="GGE10579.1"/>
    <property type="molecule type" value="Genomic_DNA"/>
</dbReference>
<keyword evidence="6" id="KW-1185">Reference proteome</keyword>
<evidence type="ECO:0000259" key="4">
    <source>
        <dbReference type="Pfam" id="PF00150"/>
    </source>
</evidence>
<gene>
    <name evidence="5" type="ORF">GCM10011390_32050</name>
</gene>
<reference evidence="5" key="2">
    <citation type="submission" date="2020-09" db="EMBL/GenBank/DDBJ databases">
        <authorList>
            <person name="Sun Q."/>
            <person name="Zhou Y."/>
        </authorList>
    </citation>
    <scope>NUCLEOTIDE SEQUENCE</scope>
    <source>
        <strain evidence="5">CGMCC 1.15367</strain>
    </source>
</reference>
<evidence type="ECO:0000313" key="5">
    <source>
        <dbReference type="EMBL" id="GGE10579.1"/>
    </source>
</evidence>
<dbReference type="SUPFAM" id="SSF51445">
    <property type="entry name" value="(Trans)glycosidases"/>
    <property type="match status" value="1"/>
</dbReference>
<organism evidence="5 6">
    <name type="scientific">Aureimonas endophytica</name>
    <dbReference type="NCBI Taxonomy" id="2027858"/>
    <lineage>
        <taxon>Bacteria</taxon>
        <taxon>Pseudomonadati</taxon>
        <taxon>Pseudomonadota</taxon>
        <taxon>Alphaproteobacteria</taxon>
        <taxon>Hyphomicrobiales</taxon>
        <taxon>Aurantimonadaceae</taxon>
        <taxon>Aureimonas</taxon>
    </lineage>
</organism>
<dbReference type="Pfam" id="PF00150">
    <property type="entry name" value="Cellulase"/>
    <property type="match status" value="1"/>
</dbReference>
<keyword evidence="2 3" id="KW-0326">Glycosidase</keyword>
<dbReference type="GO" id="GO:0000272">
    <property type="term" value="P:polysaccharide catabolic process"/>
    <property type="evidence" value="ECO:0007669"/>
    <property type="project" value="InterPro"/>
</dbReference>
<dbReference type="Gene3D" id="3.20.20.80">
    <property type="entry name" value="Glycosidases"/>
    <property type="match status" value="1"/>
</dbReference>
<dbReference type="InterPro" id="IPR001547">
    <property type="entry name" value="Glyco_hydro_5"/>
</dbReference>
<comment type="similarity">
    <text evidence="3">Belongs to the glycosyl hydrolase 5 (cellulase A) family.</text>
</comment>
<dbReference type="GO" id="GO:0004553">
    <property type="term" value="F:hydrolase activity, hydrolyzing O-glycosyl compounds"/>
    <property type="evidence" value="ECO:0007669"/>
    <property type="project" value="InterPro"/>
</dbReference>
<sequence length="423" mass="45688">MTGAPPLTRRGFLGVAGAGLVASAALPAPRRAAPPVLRRGVNLWPWFSLTREYPAPRTDYAWPPFQEGRPVPTGSDLRRLAAAGFDFVRLPVDPGPFLFFEGARRQALVSNLEGAVETALAAGLSVVVNLQANGATHFYNPERMFGAPEAPLLEGYLRLAGTVAGMLARLGDPRLAIEPVNEPPGACGAPAWSLLQARLVGACREAAPDLAYVATGACGSMVPGLEALDPAPDLLAGPTLFTFHFYEPYLFTHQGAPWMREPVYRALNEVPWPADQGDLETVLAAVRRRMAADPALTSERREAAYAETVRVMTEYFAARPARWFVDGYMARVAAWGARHGLPPSRILLGEFGALGSDARYVAAGRADRLRYLRDVRKSAEASGFGWALWNLFDGMGVMDDRSHALDPPLLAALGLRDLDPPPR</sequence>
<comment type="caution">
    <text evidence="5">The sequence shown here is derived from an EMBL/GenBank/DDBJ whole genome shotgun (WGS) entry which is preliminary data.</text>
</comment>
<dbReference type="Proteomes" id="UP000644699">
    <property type="component" value="Unassembled WGS sequence"/>
</dbReference>
<evidence type="ECO:0000256" key="1">
    <source>
        <dbReference type="ARBA" id="ARBA00022801"/>
    </source>
</evidence>
<dbReference type="PROSITE" id="PS51318">
    <property type="entry name" value="TAT"/>
    <property type="match status" value="1"/>
</dbReference>
<dbReference type="InterPro" id="IPR017853">
    <property type="entry name" value="GH"/>
</dbReference>
<name>A0A916ZSC3_9HYPH</name>
<reference evidence="5" key="1">
    <citation type="journal article" date="2014" name="Int. J. Syst. Evol. Microbiol.">
        <title>Complete genome sequence of Corynebacterium casei LMG S-19264T (=DSM 44701T), isolated from a smear-ripened cheese.</title>
        <authorList>
            <consortium name="US DOE Joint Genome Institute (JGI-PGF)"/>
            <person name="Walter F."/>
            <person name="Albersmeier A."/>
            <person name="Kalinowski J."/>
            <person name="Ruckert C."/>
        </authorList>
    </citation>
    <scope>NUCLEOTIDE SEQUENCE</scope>
    <source>
        <strain evidence="5">CGMCC 1.15367</strain>
    </source>
</reference>
<evidence type="ECO:0000256" key="3">
    <source>
        <dbReference type="RuleBase" id="RU361153"/>
    </source>
</evidence>
<feature type="domain" description="Glycoside hydrolase family 5" evidence="4">
    <location>
        <begin position="69"/>
        <end position="389"/>
    </location>
</feature>